<evidence type="ECO:0000256" key="1">
    <source>
        <dbReference type="SAM" id="MobiDB-lite"/>
    </source>
</evidence>
<protein>
    <submittedName>
        <fullName evidence="2">Uncharacterized protein</fullName>
    </submittedName>
</protein>
<reference evidence="2 3" key="1">
    <citation type="submission" date="2016-05" db="EMBL/GenBank/DDBJ databases">
        <title>A degradative enzymes factory behind the ericoid mycorrhizal symbiosis.</title>
        <authorList>
            <consortium name="DOE Joint Genome Institute"/>
            <person name="Martino E."/>
            <person name="Morin E."/>
            <person name="Grelet G."/>
            <person name="Kuo A."/>
            <person name="Kohler A."/>
            <person name="Daghino S."/>
            <person name="Barry K."/>
            <person name="Choi C."/>
            <person name="Cichocki N."/>
            <person name="Clum A."/>
            <person name="Copeland A."/>
            <person name="Hainaut M."/>
            <person name="Haridas S."/>
            <person name="Labutti K."/>
            <person name="Lindquist E."/>
            <person name="Lipzen A."/>
            <person name="Khouja H.-R."/>
            <person name="Murat C."/>
            <person name="Ohm R."/>
            <person name="Olson A."/>
            <person name="Spatafora J."/>
            <person name="Veneault-Fourrey C."/>
            <person name="Henrissat B."/>
            <person name="Grigoriev I."/>
            <person name="Martin F."/>
            <person name="Perotto S."/>
        </authorList>
    </citation>
    <scope>NUCLEOTIDE SEQUENCE [LARGE SCALE GENOMIC DNA]</scope>
    <source>
        <strain evidence="2 3">UAMH 7357</strain>
    </source>
</reference>
<feature type="region of interest" description="Disordered" evidence="1">
    <location>
        <begin position="1"/>
        <end position="22"/>
    </location>
</feature>
<gene>
    <name evidence="2" type="ORF">NA56DRAFT_709463</name>
</gene>
<keyword evidence="3" id="KW-1185">Reference proteome</keyword>
<organism evidence="2 3">
    <name type="scientific">Hyaloscypha hepaticicola</name>
    <dbReference type="NCBI Taxonomy" id="2082293"/>
    <lineage>
        <taxon>Eukaryota</taxon>
        <taxon>Fungi</taxon>
        <taxon>Dikarya</taxon>
        <taxon>Ascomycota</taxon>
        <taxon>Pezizomycotina</taxon>
        <taxon>Leotiomycetes</taxon>
        <taxon>Helotiales</taxon>
        <taxon>Hyaloscyphaceae</taxon>
        <taxon>Hyaloscypha</taxon>
    </lineage>
</organism>
<accession>A0A2J6PP67</accession>
<name>A0A2J6PP67_9HELO</name>
<dbReference type="Proteomes" id="UP000235672">
    <property type="component" value="Unassembled WGS sequence"/>
</dbReference>
<dbReference type="EMBL" id="KZ613510">
    <property type="protein sequence ID" value="PMD15814.1"/>
    <property type="molecule type" value="Genomic_DNA"/>
</dbReference>
<evidence type="ECO:0000313" key="2">
    <source>
        <dbReference type="EMBL" id="PMD15814.1"/>
    </source>
</evidence>
<dbReference type="AlphaFoldDB" id="A0A2J6PP67"/>
<evidence type="ECO:0000313" key="3">
    <source>
        <dbReference type="Proteomes" id="UP000235672"/>
    </source>
</evidence>
<sequence>MIANTTTVSATSSGIQKRQASAQHTLRSSTARLLVFQTSDLNANTTQLASHQHAPASSPTTTLLVTIVSTISLESSTSAAESSMISATVTSQAALSYFTIITSTETDAGASSDVAVSTSSVHHRHQHEDHGGWFT</sequence>
<proteinExistence type="predicted"/>